<gene>
    <name evidence="1" type="ORF">EVG22_23360</name>
</gene>
<dbReference type="Proteomes" id="UP000501374">
    <property type="component" value="Chromosome"/>
</dbReference>
<name>A0A6H0TN73_BACTU</name>
<reference evidence="2" key="1">
    <citation type="submission" date="2019-02" db="EMBL/GenBank/DDBJ databases">
        <title>Structural and Functional analysis of Lanthipeptide from Bacillus thuringiensis serovar andalousiensis B23193.</title>
        <authorList>
            <person name="Andreeva J.V."/>
            <person name="Grigoreva A."/>
        </authorList>
    </citation>
    <scope>NUCLEOTIDE SEQUENCE [LARGE SCALE GENOMIC DNA]</scope>
    <source>
        <strain evidence="2">B23193</strain>
    </source>
</reference>
<evidence type="ECO:0000313" key="2">
    <source>
        <dbReference type="Proteomes" id="UP000501374"/>
    </source>
</evidence>
<dbReference type="EMBL" id="CP035727">
    <property type="protein sequence ID" value="QIW21188.1"/>
    <property type="molecule type" value="Genomic_DNA"/>
</dbReference>
<proteinExistence type="predicted"/>
<sequence length="118" mass="13324">MIEYKNPIPAILQLLSRYGVPCYGNKFPIDAEYPSVVIRTAGGNGYSRLQVISRSENSDIEAMDIITKTINILEMKTAQIEGLQVLWCEKNSNPVAYFDSEAGKEESWCYMTLEHLEA</sequence>
<dbReference type="RefSeq" id="WP_172555048.1">
    <property type="nucleotide sequence ID" value="NZ_CP035727.2"/>
</dbReference>
<evidence type="ECO:0000313" key="1">
    <source>
        <dbReference type="EMBL" id="QIW21188.1"/>
    </source>
</evidence>
<dbReference type="AlphaFoldDB" id="A0A6H0TN73"/>
<protein>
    <recommendedName>
        <fullName evidence="3">DUF3168 domain-containing protein</fullName>
    </recommendedName>
</protein>
<organism evidence="1 2">
    <name type="scientific">Bacillus thuringiensis serovar andalousiensis</name>
    <dbReference type="NCBI Taxonomy" id="257985"/>
    <lineage>
        <taxon>Bacteria</taxon>
        <taxon>Bacillati</taxon>
        <taxon>Bacillota</taxon>
        <taxon>Bacilli</taxon>
        <taxon>Bacillales</taxon>
        <taxon>Bacillaceae</taxon>
        <taxon>Bacillus</taxon>
        <taxon>Bacillus cereus group</taxon>
    </lineage>
</organism>
<evidence type="ECO:0008006" key="3">
    <source>
        <dbReference type="Google" id="ProtNLM"/>
    </source>
</evidence>
<accession>A0A6H0TN73</accession>